<dbReference type="EMBL" id="SSTD01004111">
    <property type="protein sequence ID" value="TYK24000.1"/>
    <property type="molecule type" value="Genomic_DNA"/>
</dbReference>
<organism evidence="2 4">
    <name type="scientific">Cucumis melo var. makuwa</name>
    <name type="common">Oriental melon</name>
    <dbReference type="NCBI Taxonomy" id="1194695"/>
    <lineage>
        <taxon>Eukaryota</taxon>
        <taxon>Viridiplantae</taxon>
        <taxon>Streptophyta</taxon>
        <taxon>Embryophyta</taxon>
        <taxon>Tracheophyta</taxon>
        <taxon>Spermatophyta</taxon>
        <taxon>Magnoliopsida</taxon>
        <taxon>eudicotyledons</taxon>
        <taxon>Gunneridae</taxon>
        <taxon>Pentapetalae</taxon>
        <taxon>rosids</taxon>
        <taxon>fabids</taxon>
        <taxon>Cucurbitales</taxon>
        <taxon>Cucurbitaceae</taxon>
        <taxon>Benincaseae</taxon>
        <taxon>Cucumis</taxon>
    </lineage>
</organism>
<dbReference type="OrthoDB" id="8957438at2759"/>
<evidence type="ECO:0000313" key="2">
    <source>
        <dbReference type="EMBL" id="TYK24000.1"/>
    </source>
</evidence>
<dbReference type="EMBL" id="SSTE01004728">
    <property type="protein sequence ID" value="KAA0061929.1"/>
    <property type="molecule type" value="Genomic_DNA"/>
</dbReference>
<comment type="caution">
    <text evidence="2">The sequence shown here is derived from an EMBL/GenBank/DDBJ whole genome shotgun (WGS) entry which is preliminary data.</text>
</comment>
<dbReference type="AlphaFoldDB" id="A0A5D3DKW7"/>
<dbReference type="Proteomes" id="UP000321393">
    <property type="component" value="Unassembled WGS sequence"/>
</dbReference>
<dbReference type="Proteomes" id="UP000321947">
    <property type="component" value="Unassembled WGS sequence"/>
</dbReference>
<reference evidence="3 4" key="1">
    <citation type="submission" date="2019-08" db="EMBL/GenBank/DDBJ databases">
        <title>Draft genome sequences of two oriental melons (Cucumis melo L. var makuwa).</title>
        <authorList>
            <person name="Kwon S.-Y."/>
        </authorList>
    </citation>
    <scope>NUCLEOTIDE SEQUENCE [LARGE SCALE GENOMIC DNA]</scope>
    <source>
        <strain evidence="4">cv. Chang Bougi</strain>
        <strain evidence="3">cv. SW 3</strain>
        <tissue evidence="2">Leaf</tissue>
    </source>
</reference>
<evidence type="ECO:0000313" key="3">
    <source>
        <dbReference type="Proteomes" id="UP000321393"/>
    </source>
</evidence>
<protein>
    <submittedName>
        <fullName evidence="2">Uncharacterized protein</fullName>
    </submittedName>
</protein>
<sequence>MSIYFSVDVESKWLVLESVSRGLKLEFLEFTLSLECGLRLWLVRLDFSSIKGFNEVRGVVLSGCSGATYSVGTVSYGITPRCVSFGSTRLICGSDGTTRVIYKSDGTTRLICVSLGVTRLLCWRGKVMYEEDRRGARRMREGHRRMSSLIASAN</sequence>
<proteinExistence type="predicted"/>
<name>A0A5D3DKW7_CUCMM</name>
<accession>A0A5D3DKW7</accession>
<evidence type="ECO:0000313" key="1">
    <source>
        <dbReference type="EMBL" id="KAA0061929.1"/>
    </source>
</evidence>
<evidence type="ECO:0000313" key="4">
    <source>
        <dbReference type="Proteomes" id="UP000321947"/>
    </source>
</evidence>
<gene>
    <name evidence="2" type="ORF">E5676_scaffold250G00680</name>
    <name evidence="1" type="ORF">E6C27_scaffold89G002170</name>
</gene>